<accession>A0A1H8WFZ0</accession>
<evidence type="ECO:0000313" key="3">
    <source>
        <dbReference type="Proteomes" id="UP000199126"/>
    </source>
</evidence>
<dbReference type="Proteomes" id="UP000199126">
    <property type="component" value="Unassembled WGS sequence"/>
</dbReference>
<dbReference type="OrthoDB" id="147080at2157"/>
<proteinExistence type="predicted"/>
<sequence>MIDPSVDTGVDDRLNFAVGTVVESEDSDNPGTVRVRYSWRGSNRESDQIRVVVPLATPEGGTYLLPQPGEEVFLAFEGGDINYPYVLGSVWNAEAEPPVESEERGDVLRIRSRTGHEVTLDDRDSETRIELVTNEGHRIVLDDASGKVSIEDNAGQRVVLDAAGDSVEIAANSTLTLRANSIELDGAAGVSISSRGEVSVAGKPIHLNKPGT</sequence>
<reference evidence="3" key="1">
    <citation type="submission" date="2016-10" db="EMBL/GenBank/DDBJ databases">
        <authorList>
            <person name="Varghese N."/>
            <person name="Submissions S."/>
        </authorList>
    </citation>
    <scope>NUCLEOTIDE SEQUENCE [LARGE SCALE GENOMIC DNA]</scope>
    <source>
        <strain evidence="3">CGMCC 1.10121</strain>
    </source>
</reference>
<dbReference type="Pfam" id="PF04717">
    <property type="entry name" value="Phage_base_V"/>
    <property type="match status" value="1"/>
</dbReference>
<dbReference type="AlphaFoldDB" id="A0A1H8WFZ0"/>
<dbReference type="RefSeq" id="WP_089827835.1">
    <property type="nucleotide sequence ID" value="NZ_FODV01000029.1"/>
</dbReference>
<dbReference type="InterPro" id="IPR037026">
    <property type="entry name" value="Vgr_OB-fold_dom_sf"/>
</dbReference>
<protein>
    <recommendedName>
        <fullName evidence="1">Gp5/Type VI secretion system Vgr protein OB-fold domain-containing protein</fullName>
    </recommendedName>
</protein>
<organism evidence="2 3">
    <name type="scientific">Halogranum amylolyticum</name>
    <dbReference type="NCBI Taxonomy" id="660520"/>
    <lineage>
        <taxon>Archaea</taxon>
        <taxon>Methanobacteriati</taxon>
        <taxon>Methanobacteriota</taxon>
        <taxon>Stenosarchaea group</taxon>
        <taxon>Halobacteria</taxon>
        <taxon>Halobacteriales</taxon>
        <taxon>Haloferacaceae</taxon>
    </lineage>
</organism>
<evidence type="ECO:0000259" key="1">
    <source>
        <dbReference type="Pfam" id="PF04717"/>
    </source>
</evidence>
<dbReference type="SUPFAM" id="SSF69349">
    <property type="entry name" value="Phage fibre proteins"/>
    <property type="match status" value="1"/>
</dbReference>
<gene>
    <name evidence="2" type="ORF">SAMN04487948_12921</name>
</gene>
<name>A0A1H8WFZ0_9EURY</name>
<feature type="domain" description="Gp5/Type VI secretion system Vgr protein OB-fold" evidence="1">
    <location>
        <begin position="18"/>
        <end position="91"/>
    </location>
</feature>
<dbReference type="EMBL" id="FODV01000029">
    <property type="protein sequence ID" value="SEP26582.1"/>
    <property type="molecule type" value="Genomic_DNA"/>
</dbReference>
<dbReference type="SUPFAM" id="SSF69255">
    <property type="entry name" value="gp5 N-terminal domain-like"/>
    <property type="match status" value="1"/>
</dbReference>
<dbReference type="Gene3D" id="2.40.50.230">
    <property type="entry name" value="Gp5 N-terminal domain"/>
    <property type="match status" value="1"/>
</dbReference>
<evidence type="ECO:0000313" key="2">
    <source>
        <dbReference type="EMBL" id="SEP26582.1"/>
    </source>
</evidence>
<keyword evidence="3" id="KW-1185">Reference proteome</keyword>
<dbReference type="InterPro" id="IPR006531">
    <property type="entry name" value="Gp5/Vgr_OB"/>
</dbReference>